<feature type="transmembrane region" description="Helical" evidence="1">
    <location>
        <begin position="207"/>
        <end position="228"/>
    </location>
</feature>
<protein>
    <submittedName>
        <fullName evidence="3">O-acetyltransferase OatA</fullName>
        <ecNumber evidence="3">2.3.1.-</ecNumber>
    </submittedName>
</protein>
<evidence type="ECO:0000259" key="2">
    <source>
        <dbReference type="Pfam" id="PF01757"/>
    </source>
</evidence>
<sequence>MRNYKIDILRGISVLLVLFHHFNIPYKLKDTFLGVQVFGENLSTLIARNGNYGVTMFFVISGFLITSHTLKRDGALSKVHLWQFYIRRIARIIPCLVLLVLMVTILGSLGLTPFINQAPNGVEVSYGLTILAAFTFWMNILIIQFGWVNYALGVLWSLSVEEVFYLAFPVLCLVLRSKKLFILFLLAIICYAPYFRSLYYLDENGGYLYHYFSSFDGIAIGCILALAVQKWQCPERIRKPVITIISILMCLLYLYAPIKEVSIWGTGVFALLTAGLIFCLAQENRSKADSGVGNITVWIGKRSYEIYLFHLVILGLIKVFYLPKETTPEQKLILLPLFFIATLLLSWAIEKYYSTPLNHLIRKHLLAKVNGDLQRKG</sequence>
<dbReference type="PANTHER" id="PTHR23028">
    <property type="entry name" value="ACETYLTRANSFERASE"/>
    <property type="match status" value="1"/>
</dbReference>
<evidence type="ECO:0000256" key="1">
    <source>
        <dbReference type="SAM" id="Phobius"/>
    </source>
</evidence>
<feature type="transmembrane region" description="Helical" evidence="1">
    <location>
        <begin position="240"/>
        <end position="256"/>
    </location>
</feature>
<dbReference type="RefSeq" id="WP_121975012.1">
    <property type="nucleotide sequence ID" value="NZ_OOGT01000152.1"/>
</dbReference>
<evidence type="ECO:0000313" key="3">
    <source>
        <dbReference type="EMBL" id="SPL71594.1"/>
    </source>
</evidence>
<dbReference type="OrthoDB" id="9767863at2"/>
<dbReference type="EC" id="2.3.1.-" evidence="3"/>
<dbReference type="PANTHER" id="PTHR23028:SF53">
    <property type="entry name" value="ACYL_TRANSF_3 DOMAIN-CONTAINING PROTEIN"/>
    <property type="match status" value="1"/>
</dbReference>
<name>A0A2U3N1S6_9GAMM</name>
<dbReference type="InterPro" id="IPR050879">
    <property type="entry name" value="Acyltransferase_3"/>
</dbReference>
<feature type="transmembrane region" description="Helical" evidence="1">
    <location>
        <begin position="52"/>
        <end position="70"/>
    </location>
</feature>
<keyword evidence="4" id="KW-1185">Reference proteome</keyword>
<keyword evidence="1" id="KW-1133">Transmembrane helix</keyword>
<dbReference type="InParanoid" id="A0A2U3N1S6"/>
<dbReference type="GO" id="GO:0016747">
    <property type="term" value="F:acyltransferase activity, transferring groups other than amino-acyl groups"/>
    <property type="evidence" value="ECO:0007669"/>
    <property type="project" value="InterPro"/>
</dbReference>
<feature type="transmembrane region" description="Helical" evidence="1">
    <location>
        <begin position="333"/>
        <end position="353"/>
    </location>
</feature>
<dbReference type="Pfam" id="PF01757">
    <property type="entry name" value="Acyl_transf_3"/>
    <property type="match status" value="1"/>
</dbReference>
<accession>A0A2U3N1S6</accession>
<organism evidence="3 4">
    <name type="scientific">Acinetobacter stercoris</name>
    <dbReference type="NCBI Taxonomy" id="2126983"/>
    <lineage>
        <taxon>Bacteria</taxon>
        <taxon>Pseudomonadati</taxon>
        <taxon>Pseudomonadota</taxon>
        <taxon>Gammaproteobacteria</taxon>
        <taxon>Moraxellales</taxon>
        <taxon>Moraxellaceae</taxon>
        <taxon>Acinetobacter</taxon>
    </lineage>
</organism>
<gene>
    <name evidence="3" type="primary">oatA</name>
    <name evidence="3" type="ORF">KPC_2772</name>
</gene>
<dbReference type="EMBL" id="OOGT01000152">
    <property type="protein sequence ID" value="SPL71594.1"/>
    <property type="molecule type" value="Genomic_DNA"/>
</dbReference>
<dbReference type="InterPro" id="IPR002656">
    <property type="entry name" value="Acyl_transf_3_dom"/>
</dbReference>
<feature type="transmembrane region" description="Helical" evidence="1">
    <location>
        <begin position="262"/>
        <end position="281"/>
    </location>
</feature>
<feature type="transmembrane region" description="Helical" evidence="1">
    <location>
        <begin position="181"/>
        <end position="201"/>
    </location>
</feature>
<keyword evidence="3" id="KW-0012">Acyltransferase</keyword>
<keyword evidence="1" id="KW-0812">Transmembrane</keyword>
<feature type="domain" description="Acyltransferase 3" evidence="2">
    <location>
        <begin position="3"/>
        <end position="349"/>
    </location>
</feature>
<dbReference type="AlphaFoldDB" id="A0A2U3N1S6"/>
<feature type="transmembrane region" description="Helical" evidence="1">
    <location>
        <begin position="153"/>
        <end position="174"/>
    </location>
</feature>
<feature type="transmembrane region" description="Helical" evidence="1">
    <location>
        <begin position="124"/>
        <end position="147"/>
    </location>
</feature>
<keyword evidence="1" id="KW-0472">Membrane</keyword>
<reference evidence="4" key="1">
    <citation type="submission" date="2018-03" db="EMBL/GenBank/DDBJ databases">
        <authorList>
            <person name="Blom J."/>
        </authorList>
    </citation>
    <scope>NUCLEOTIDE SEQUENCE [LARGE SCALE GENOMIC DNA]</scope>
    <source>
        <strain evidence="4">KPC-SM-21</strain>
    </source>
</reference>
<evidence type="ECO:0000313" key="4">
    <source>
        <dbReference type="Proteomes" id="UP000245974"/>
    </source>
</evidence>
<dbReference type="GO" id="GO:0016020">
    <property type="term" value="C:membrane"/>
    <property type="evidence" value="ECO:0007669"/>
    <property type="project" value="TreeGrafter"/>
</dbReference>
<feature type="transmembrane region" description="Helical" evidence="1">
    <location>
        <begin position="90"/>
        <end position="112"/>
    </location>
</feature>
<proteinExistence type="predicted"/>
<dbReference type="Proteomes" id="UP000245974">
    <property type="component" value="Unassembled WGS sequence"/>
</dbReference>
<dbReference type="GO" id="GO:0009103">
    <property type="term" value="P:lipopolysaccharide biosynthetic process"/>
    <property type="evidence" value="ECO:0007669"/>
    <property type="project" value="TreeGrafter"/>
</dbReference>
<feature type="transmembrane region" description="Helical" evidence="1">
    <location>
        <begin position="302"/>
        <end position="321"/>
    </location>
</feature>
<keyword evidence="3" id="KW-0808">Transferase</keyword>